<evidence type="ECO:0000313" key="3">
    <source>
        <dbReference type="Proteomes" id="UP000270296"/>
    </source>
</evidence>
<dbReference type="EMBL" id="UZAM01018630">
    <property type="protein sequence ID" value="VDP51381.1"/>
    <property type="molecule type" value="Genomic_DNA"/>
</dbReference>
<keyword evidence="3" id="KW-1185">Reference proteome</keyword>
<sequence length="352" mass="38764">MSPNALSGKNSKALDELTKNLCAGSRRALPELPCDPETGSKEVPDSTVSEIYATMEKAKGESPDLEDDYVKKKQADCNPLYCQIEGTQAGGTSSFEPLYSLIQPQELYDNIKWDYNDSITVPSASQNVSGSSTLPKETYLANFQYDYPQFRELRRAFSNSLHGYSGCSGTGPVPKVSSEFPVVLRRDALYSILPKTGCGGCNRDTDGHQTRRRFSMGNSDSDYQYAVINKFKDEAPDVVSGSDALLTPFCAPSRSRLTTSGTCGGVSSLTTNRYSDTRPILNHANAEYDADSVGRSAPSYRYLSVREPLESVQRRLQQHASVPRNLSMSDTSIHYYSSITENCYEAVRQTLS</sequence>
<gene>
    <name evidence="2" type="ORF">SBAD_LOCUS12732</name>
</gene>
<reference evidence="4" key="1">
    <citation type="submission" date="2016-06" db="UniProtKB">
        <authorList>
            <consortium name="WormBaseParasite"/>
        </authorList>
    </citation>
    <scope>IDENTIFICATION</scope>
</reference>
<dbReference type="WBParaSite" id="SBAD_0001314201-mRNA-1">
    <property type="protein sequence ID" value="SBAD_0001314201-mRNA-1"/>
    <property type="gene ID" value="SBAD_0001314201"/>
</dbReference>
<organism evidence="4">
    <name type="scientific">Soboliphyme baturini</name>
    <dbReference type="NCBI Taxonomy" id="241478"/>
    <lineage>
        <taxon>Eukaryota</taxon>
        <taxon>Metazoa</taxon>
        <taxon>Ecdysozoa</taxon>
        <taxon>Nematoda</taxon>
        <taxon>Enoplea</taxon>
        <taxon>Dorylaimia</taxon>
        <taxon>Dioctophymatida</taxon>
        <taxon>Dioctophymatoidea</taxon>
        <taxon>Soboliphymatidae</taxon>
        <taxon>Soboliphyme</taxon>
    </lineage>
</organism>
<name>A0A183JA34_9BILA</name>
<evidence type="ECO:0000256" key="1">
    <source>
        <dbReference type="SAM" id="MobiDB-lite"/>
    </source>
</evidence>
<dbReference type="OrthoDB" id="5914079at2759"/>
<accession>A0A183JA34</accession>
<dbReference type="Proteomes" id="UP000270296">
    <property type="component" value="Unassembled WGS sequence"/>
</dbReference>
<evidence type="ECO:0000313" key="2">
    <source>
        <dbReference type="EMBL" id="VDP51381.1"/>
    </source>
</evidence>
<proteinExistence type="predicted"/>
<feature type="region of interest" description="Disordered" evidence="1">
    <location>
        <begin position="28"/>
        <end position="48"/>
    </location>
</feature>
<reference evidence="2 3" key="2">
    <citation type="submission" date="2018-11" db="EMBL/GenBank/DDBJ databases">
        <authorList>
            <consortium name="Pathogen Informatics"/>
        </authorList>
    </citation>
    <scope>NUCLEOTIDE SEQUENCE [LARGE SCALE GENOMIC DNA]</scope>
</reference>
<evidence type="ECO:0000313" key="4">
    <source>
        <dbReference type="WBParaSite" id="SBAD_0001314201-mRNA-1"/>
    </source>
</evidence>
<dbReference type="AlphaFoldDB" id="A0A183JA34"/>
<protein>
    <submittedName>
        <fullName evidence="4">Protein aurora borealis</fullName>
    </submittedName>
</protein>